<keyword evidence="1" id="KW-0472">Membrane</keyword>
<protein>
    <submittedName>
        <fullName evidence="2">Metal-dependent hydrolase</fullName>
    </submittedName>
</protein>
<evidence type="ECO:0000313" key="3">
    <source>
        <dbReference type="Proteomes" id="UP000546257"/>
    </source>
</evidence>
<feature type="transmembrane region" description="Helical" evidence="1">
    <location>
        <begin position="131"/>
        <end position="154"/>
    </location>
</feature>
<gene>
    <name evidence="2" type="ORF">H5V44_14595</name>
</gene>
<dbReference type="Proteomes" id="UP000546257">
    <property type="component" value="Unassembled WGS sequence"/>
</dbReference>
<dbReference type="GO" id="GO:0016787">
    <property type="term" value="F:hydrolase activity"/>
    <property type="evidence" value="ECO:0007669"/>
    <property type="project" value="UniProtKB-KW"/>
</dbReference>
<dbReference type="Pfam" id="PF04307">
    <property type="entry name" value="YdjM"/>
    <property type="match status" value="1"/>
</dbReference>
<accession>A0A7J9SMW6</accession>
<comment type="caution">
    <text evidence="2">The sequence shown here is derived from an EMBL/GenBank/DDBJ whole genome shotgun (WGS) entry which is preliminary data.</text>
</comment>
<reference evidence="2 3" key="1">
    <citation type="submission" date="2020-08" db="EMBL/GenBank/DDBJ databases">
        <authorList>
            <person name="Seo M.-J."/>
        </authorList>
    </citation>
    <scope>NUCLEOTIDE SEQUENCE [LARGE SCALE GENOMIC DNA]</scope>
    <source>
        <strain evidence="2 3">MBLA0160</strain>
    </source>
</reference>
<keyword evidence="2" id="KW-0378">Hydrolase</keyword>
<keyword evidence="1" id="KW-1133">Transmembrane helix</keyword>
<evidence type="ECO:0000256" key="1">
    <source>
        <dbReference type="SAM" id="Phobius"/>
    </source>
</evidence>
<keyword evidence="3" id="KW-1185">Reference proteome</keyword>
<organism evidence="2 3">
    <name type="scientific">Halobellus ruber</name>
    <dbReference type="NCBI Taxonomy" id="2761102"/>
    <lineage>
        <taxon>Archaea</taxon>
        <taxon>Methanobacteriati</taxon>
        <taxon>Methanobacteriota</taxon>
        <taxon>Stenosarchaea group</taxon>
        <taxon>Halobacteria</taxon>
        <taxon>Halobacteriales</taxon>
        <taxon>Haloferacaceae</taxon>
        <taxon>Halobellus</taxon>
    </lineage>
</organism>
<proteinExistence type="predicted"/>
<dbReference type="RefSeq" id="WP_185193880.1">
    <property type="nucleotide sequence ID" value="NZ_JACKXD010000006.1"/>
</dbReference>
<sequence length="167" mass="17742">MSPLSHVLAALVPVAVYVASRDRRLPSRRVVGAATLGGVFPDLVDKPLAHSMFLLPNGRVGVHSLPVALPLVAVVLAYGWRTGRVRAAAAFGVGVVLHPAGDWHAHLLYGSFPPHLVWPLASVPVKHVPGWSAYVPAWTAFATAVLGATALVMLRDLRRHVRPKASG</sequence>
<dbReference type="AlphaFoldDB" id="A0A7J9SMW6"/>
<dbReference type="EMBL" id="JACKXD010000006">
    <property type="protein sequence ID" value="MBB6647499.1"/>
    <property type="molecule type" value="Genomic_DNA"/>
</dbReference>
<feature type="transmembrane region" description="Helical" evidence="1">
    <location>
        <begin position="60"/>
        <end position="80"/>
    </location>
</feature>
<dbReference type="InterPro" id="IPR007404">
    <property type="entry name" value="YdjM-like"/>
</dbReference>
<keyword evidence="1" id="KW-0812">Transmembrane</keyword>
<feature type="transmembrane region" description="Helical" evidence="1">
    <location>
        <begin position="87"/>
        <end position="111"/>
    </location>
</feature>
<name>A0A7J9SMW6_9EURY</name>
<evidence type="ECO:0000313" key="2">
    <source>
        <dbReference type="EMBL" id="MBB6647499.1"/>
    </source>
</evidence>